<dbReference type="AlphaFoldDB" id="A0A292YQI4"/>
<feature type="region of interest" description="Disordered" evidence="10">
    <location>
        <begin position="287"/>
        <end position="352"/>
    </location>
</feature>
<evidence type="ECO:0000256" key="7">
    <source>
        <dbReference type="ARBA" id="ARBA00023136"/>
    </source>
</evidence>
<dbReference type="NCBIfam" id="TIGR00206">
    <property type="entry name" value="fliF"/>
    <property type="match status" value="1"/>
</dbReference>
<keyword evidence="4" id="KW-1003">Cell membrane</keyword>
<keyword evidence="5 11" id="KW-0812">Transmembrane</keyword>
<dbReference type="EMBL" id="BDUF01000095">
    <property type="protein sequence ID" value="GAX91446.1"/>
    <property type="molecule type" value="Genomic_DNA"/>
</dbReference>
<dbReference type="PRINTS" id="PR01009">
    <property type="entry name" value="FLGMRINGFLIF"/>
</dbReference>
<protein>
    <recommendedName>
        <fullName evidence="9">Flagellar M-ring protein</fullName>
    </recommendedName>
</protein>
<proteinExistence type="inferred from homology"/>
<dbReference type="InterPro" id="IPR013556">
    <property type="entry name" value="Flag_M-ring_C"/>
</dbReference>
<evidence type="ECO:0000313" key="14">
    <source>
        <dbReference type="EMBL" id="GAX91446.1"/>
    </source>
</evidence>
<dbReference type="OrthoDB" id="9807026at2"/>
<dbReference type="PANTHER" id="PTHR30046">
    <property type="entry name" value="FLAGELLAR M-RING PROTEIN"/>
    <property type="match status" value="1"/>
</dbReference>
<evidence type="ECO:0000256" key="9">
    <source>
        <dbReference type="PIRNR" id="PIRNR004862"/>
    </source>
</evidence>
<dbReference type="PANTHER" id="PTHR30046:SF0">
    <property type="entry name" value="FLAGELLAR M-RING PROTEIN"/>
    <property type="match status" value="1"/>
</dbReference>
<comment type="caution">
    <text evidence="14">The sequence shown here is derived from an EMBL/GenBank/DDBJ whole genome shotgun (WGS) entry which is preliminary data.</text>
</comment>
<dbReference type="InterPro" id="IPR043427">
    <property type="entry name" value="YscJ/FliF"/>
</dbReference>
<evidence type="ECO:0000259" key="12">
    <source>
        <dbReference type="Pfam" id="PF01514"/>
    </source>
</evidence>
<comment type="function">
    <text evidence="9">The M ring may be actively involved in energy transduction.</text>
</comment>
<organism evidence="14 15">
    <name type="scientific">Effusibacillus lacus</name>
    <dbReference type="NCBI Taxonomy" id="1348429"/>
    <lineage>
        <taxon>Bacteria</taxon>
        <taxon>Bacillati</taxon>
        <taxon>Bacillota</taxon>
        <taxon>Bacilli</taxon>
        <taxon>Bacillales</taxon>
        <taxon>Alicyclobacillaceae</taxon>
        <taxon>Effusibacillus</taxon>
    </lineage>
</organism>
<evidence type="ECO:0000256" key="8">
    <source>
        <dbReference type="ARBA" id="ARBA00023143"/>
    </source>
</evidence>
<dbReference type="GO" id="GO:0071973">
    <property type="term" value="P:bacterial-type flagellum-dependent cell motility"/>
    <property type="evidence" value="ECO:0007669"/>
    <property type="project" value="InterPro"/>
</dbReference>
<keyword evidence="14" id="KW-0282">Flagellum</keyword>
<reference evidence="15" key="1">
    <citation type="submission" date="2017-07" db="EMBL/GenBank/DDBJ databases">
        <title>Draft genome sequence of Effusibacillus lacus strain skLN1.</title>
        <authorList>
            <person name="Watanabe M."/>
            <person name="Kojima H."/>
            <person name="Fukui M."/>
        </authorList>
    </citation>
    <scope>NUCLEOTIDE SEQUENCE [LARGE SCALE GENOMIC DNA]</scope>
    <source>
        <strain evidence="15">skLN1</strain>
    </source>
</reference>
<comment type="subcellular location">
    <subcellularLocation>
        <location evidence="1 9">Bacterial flagellum basal body</location>
    </subcellularLocation>
    <subcellularLocation>
        <location evidence="2">Cell membrane</location>
        <topology evidence="2">Multi-pass membrane protein</topology>
    </subcellularLocation>
</comment>
<dbReference type="GO" id="GO:0003774">
    <property type="term" value="F:cytoskeletal motor activity"/>
    <property type="evidence" value="ECO:0007669"/>
    <property type="project" value="InterPro"/>
</dbReference>
<evidence type="ECO:0000256" key="2">
    <source>
        <dbReference type="ARBA" id="ARBA00004651"/>
    </source>
</evidence>
<dbReference type="GO" id="GO:0009431">
    <property type="term" value="C:bacterial-type flagellum basal body, MS ring"/>
    <property type="evidence" value="ECO:0007669"/>
    <property type="project" value="InterPro"/>
</dbReference>
<evidence type="ECO:0000256" key="6">
    <source>
        <dbReference type="ARBA" id="ARBA00022989"/>
    </source>
</evidence>
<evidence type="ECO:0000256" key="1">
    <source>
        <dbReference type="ARBA" id="ARBA00004117"/>
    </source>
</evidence>
<gene>
    <name evidence="14" type="ORF">EFBL_3115</name>
</gene>
<evidence type="ECO:0000256" key="11">
    <source>
        <dbReference type="SAM" id="Phobius"/>
    </source>
</evidence>
<dbReference type="InterPro" id="IPR006182">
    <property type="entry name" value="FliF_N_dom"/>
</dbReference>
<keyword evidence="8 9" id="KW-0975">Bacterial flagellum</keyword>
<keyword evidence="15" id="KW-1185">Reference proteome</keyword>
<keyword evidence="7 11" id="KW-0472">Membrane</keyword>
<dbReference type="Proteomes" id="UP000217785">
    <property type="component" value="Unassembled WGS sequence"/>
</dbReference>
<keyword evidence="6 11" id="KW-1133">Transmembrane helix</keyword>
<keyword evidence="14" id="KW-0966">Cell projection</keyword>
<evidence type="ECO:0000256" key="10">
    <source>
        <dbReference type="SAM" id="MobiDB-lite"/>
    </source>
</evidence>
<dbReference type="InterPro" id="IPR045851">
    <property type="entry name" value="AMP-bd_C_sf"/>
</dbReference>
<dbReference type="Pfam" id="PF08345">
    <property type="entry name" value="YscJ_FliF_C"/>
    <property type="match status" value="1"/>
</dbReference>
<name>A0A292YQI4_9BACL</name>
<feature type="compositionally biased region" description="Polar residues" evidence="10">
    <location>
        <begin position="339"/>
        <end position="352"/>
    </location>
</feature>
<feature type="compositionally biased region" description="Polar residues" evidence="10">
    <location>
        <begin position="302"/>
        <end position="313"/>
    </location>
</feature>
<evidence type="ECO:0000256" key="4">
    <source>
        <dbReference type="ARBA" id="ARBA00022475"/>
    </source>
</evidence>
<evidence type="ECO:0000313" key="15">
    <source>
        <dbReference type="Proteomes" id="UP000217785"/>
    </source>
</evidence>
<sequence length="512" mass="56701">MNQRIRELMERATGYWKQLEVHQRRNLVIAGVFFVLTVALLSWFAFRPNYVAVYSNLEPGTAGEIVAKLDEMKIPNRIQGTSVLVPEEHADKARVQLAMNNLPNSGHIDFGIFNEQSIVGMTENEFAVKYQNALQGSIANTIRSIKGIQDARVHIVMPERRLFIQQDMQDAKASVFLNLAPGASLSQEQVQGIQQLVAGSVKGLKTENITIVDQNGVRLAEDSKLPNGQLNGAVATKELEVRKMIQQDFEKRIRNALEKMFGFGNVEVLVNPEVSFDKVNSQAEIYTPVEGNGSNGIKRSEQTTTKSSENTPVQGGAPGTPNPANNPQAQPNLKAAGGQASNSEESSRTTNWEVNKEIVQRVGQAFEIKKMSVSVLVNGQINNQQKQDITNLVATAIGYKNDGSNNTDITVMGTVFQVPPNPFTRQWYENPWVIGGIAAGLLLLGGGVLMIARRRREDEDAQVVDVKPVPVTALEISQEETSQQRMKKQLEKMVKQKPEDFVNLLRTWLAEE</sequence>
<dbReference type="RefSeq" id="WP_096183243.1">
    <property type="nucleotide sequence ID" value="NZ_BDUF01000095.1"/>
</dbReference>
<dbReference type="Pfam" id="PF01514">
    <property type="entry name" value="YscJ_FliF"/>
    <property type="match status" value="1"/>
</dbReference>
<evidence type="ECO:0000256" key="3">
    <source>
        <dbReference type="ARBA" id="ARBA00007971"/>
    </source>
</evidence>
<feature type="domain" description="Flagellar M-ring N-terminal" evidence="12">
    <location>
        <begin position="47"/>
        <end position="219"/>
    </location>
</feature>
<feature type="compositionally biased region" description="Low complexity" evidence="10">
    <location>
        <begin position="322"/>
        <end position="332"/>
    </location>
</feature>
<dbReference type="Gene3D" id="3.30.300.30">
    <property type="match status" value="1"/>
</dbReference>
<accession>A0A292YQI4</accession>
<feature type="transmembrane region" description="Helical" evidence="11">
    <location>
        <begin position="27"/>
        <end position="46"/>
    </location>
</feature>
<evidence type="ECO:0000259" key="13">
    <source>
        <dbReference type="Pfam" id="PF08345"/>
    </source>
</evidence>
<dbReference type="GO" id="GO:0005886">
    <property type="term" value="C:plasma membrane"/>
    <property type="evidence" value="ECO:0007669"/>
    <property type="project" value="UniProtKB-SubCell"/>
</dbReference>
<evidence type="ECO:0000256" key="5">
    <source>
        <dbReference type="ARBA" id="ARBA00022692"/>
    </source>
</evidence>
<feature type="domain" description="Flagellar M-ring C-terminal" evidence="13">
    <location>
        <begin position="257"/>
        <end position="411"/>
    </location>
</feature>
<feature type="transmembrane region" description="Helical" evidence="11">
    <location>
        <begin position="432"/>
        <end position="452"/>
    </location>
</feature>
<comment type="similarity">
    <text evidence="3 9">Belongs to the FliF family.</text>
</comment>
<dbReference type="InterPro" id="IPR000067">
    <property type="entry name" value="FlgMring_FliF"/>
</dbReference>
<keyword evidence="14" id="KW-0969">Cilium</keyword>
<dbReference type="PIRSF" id="PIRSF004862">
    <property type="entry name" value="FliF"/>
    <property type="match status" value="1"/>
</dbReference>